<sequence>MAQRSSHSTGIDFTKSDYSQQHKEQTDDKTNCIKRVSKRLLGYAKSKTCLFGLVIGLLTGGIALAAVTTIWKDPITPRRQLLRQALVVRVLQHQQLRQALALHQQQQQLLRQVQVHQQQQQLLRQVLVLRQQQVPPVLLQQQQVPSTTTTNPFTPSTVTCANTVATPCTTTTTLVASCQSYEVSWNNHCYYLDGSGGSCITGYSQGTNAVLTCIATQFIGKTYRSTISNNCCVWTSDTYECYELNSNCNSAGPFTGAPSLVGCTDVQIYNSQQLTFCGSN</sequence>
<dbReference type="AlphaFoldDB" id="A0A815PI38"/>
<feature type="region of interest" description="Disordered" evidence="1">
    <location>
        <begin position="1"/>
        <end position="28"/>
    </location>
</feature>
<feature type="transmembrane region" description="Helical" evidence="2">
    <location>
        <begin position="48"/>
        <end position="71"/>
    </location>
</feature>
<dbReference type="Proteomes" id="UP000663832">
    <property type="component" value="Unassembled WGS sequence"/>
</dbReference>
<organism evidence="3 6">
    <name type="scientific">Adineta steineri</name>
    <dbReference type="NCBI Taxonomy" id="433720"/>
    <lineage>
        <taxon>Eukaryota</taxon>
        <taxon>Metazoa</taxon>
        <taxon>Spiralia</taxon>
        <taxon>Gnathifera</taxon>
        <taxon>Rotifera</taxon>
        <taxon>Eurotatoria</taxon>
        <taxon>Bdelloidea</taxon>
        <taxon>Adinetida</taxon>
        <taxon>Adinetidae</taxon>
        <taxon>Adineta</taxon>
    </lineage>
</organism>
<comment type="caution">
    <text evidence="3">The sequence shown here is derived from an EMBL/GenBank/DDBJ whole genome shotgun (WGS) entry which is preliminary data.</text>
</comment>
<protein>
    <submittedName>
        <fullName evidence="3">Uncharacterized protein</fullName>
    </submittedName>
</protein>
<dbReference type="InterPro" id="IPR009030">
    <property type="entry name" value="Growth_fac_rcpt_cys_sf"/>
</dbReference>
<evidence type="ECO:0000313" key="3">
    <source>
        <dbReference type="EMBL" id="CAF1449058.1"/>
    </source>
</evidence>
<dbReference type="Proteomes" id="UP000663877">
    <property type="component" value="Unassembled WGS sequence"/>
</dbReference>
<keyword evidence="2" id="KW-0812">Transmembrane</keyword>
<accession>A0A815PI38</accession>
<evidence type="ECO:0000256" key="1">
    <source>
        <dbReference type="SAM" id="MobiDB-lite"/>
    </source>
</evidence>
<dbReference type="SUPFAM" id="SSF57184">
    <property type="entry name" value="Growth factor receptor domain"/>
    <property type="match status" value="1"/>
</dbReference>
<evidence type="ECO:0000313" key="5">
    <source>
        <dbReference type="Proteomes" id="UP000663832"/>
    </source>
</evidence>
<dbReference type="EMBL" id="CAJNOM010002272">
    <property type="protein sequence ID" value="CAF1629946.1"/>
    <property type="molecule type" value="Genomic_DNA"/>
</dbReference>
<keyword evidence="5" id="KW-1185">Reference proteome</keyword>
<proteinExistence type="predicted"/>
<feature type="compositionally biased region" description="Polar residues" evidence="1">
    <location>
        <begin position="1"/>
        <end position="19"/>
    </location>
</feature>
<name>A0A815PI38_9BILA</name>
<keyword evidence="2" id="KW-1133">Transmembrane helix</keyword>
<reference evidence="3" key="1">
    <citation type="submission" date="2021-02" db="EMBL/GenBank/DDBJ databases">
        <authorList>
            <person name="Nowell W R."/>
        </authorList>
    </citation>
    <scope>NUCLEOTIDE SEQUENCE</scope>
</reference>
<keyword evidence="2" id="KW-0472">Membrane</keyword>
<evidence type="ECO:0000256" key="2">
    <source>
        <dbReference type="SAM" id="Phobius"/>
    </source>
</evidence>
<evidence type="ECO:0000313" key="4">
    <source>
        <dbReference type="EMBL" id="CAF1629946.1"/>
    </source>
</evidence>
<gene>
    <name evidence="3" type="ORF">BJG266_LOCUS40326</name>
    <name evidence="4" type="ORF">QVE165_LOCUS57198</name>
</gene>
<evidence type="ECO:0000313" key="6">
    <source>
        <dbReference type="Proteomes" id="UP000663877"/>
    </source>
</evidence>
<dbReference type="EMBL" id="CAJNOI010001946">
    <property type="protein sequence ID" value="CAF1449058.1"/>
    <property type="molecule type" value="Genomic_DNA"/>
</dbReference>